<protein>
    <submittedName>
        <fullName evidence="10">Dihydroxy-acid dehydratase</fullName>
    </submittedName>
</protein>
<evidence type="ECO:0000256" key="7">
    <source>
        <dbReference type="ARBA" id="ARBA00023304"/>
    </source>
</evidence>
<dbReference type="InterPro" id="IPR037237">
    <property type="entry name" value="IlvD/EDD_N"/>
</dbReference>
<evidence type="ECO:0000256" key="4">
    <source>
        <dbReference type="ARBA" id="ARBA00023004"/>
    </source>
</evidence>
<reference evidence="10" key="1">
    <citation type="submission" date="2019-09" db="EMBL/GenBank/DDBJ databases">
        <title>Characterisation of the sponge microbiome using genome-centric metagenomics.</title>
        <authorList>
            <person name="Engelberts J.P."/>
            <person name="Robbins S.J."/>
            <person name="De Goeij J.M."/>
            <person name="Aranda M."/>
            <person name="Bell S.C."/>
            <person name="Webster N.S."/>
        </authorList>
    </citation>
    <scope>NUCLEOTIDE SEQUENCE</scope>
    <source>
        <strain evidence="10">SB0662_bin_9</strain>
    </source>
</reference>
<keyword evidence="3" id="KW-0479">Metal-binding</keyword>
<dbReference type="InterPro" id="IPR056740">
    <property type="entry name" value="ILV_EDD_C"/>
</dbReference>
<evidence type="ECO:0000256" key="1">
    <source>
        <dbReference type="ARBA" id="ARBA00006486"/>
    </source>
</evidence>
<evidence type="ECO:0000256" key="3">
    <source>
        <dbReference type="ARBA" id="ARBA00022723"/>
    </source>
</evidence>
<dbReference type="Pfam" id="PF00920">
    <property type="entry name" value="ILVD_EDD_N"/>
    <property type="match status" value="1"/>
</dbReference>
<dbReference type="GO" id="GO:0016836">
    <property type="term" value="F:hydro-lyase activity"/>
    <property type="evidence" value="ECO:0007669"/>
    <property type="project" value="UniProtKB-ARBA"/>
</dbReference>
<proteinExistence type="inferred from homology"/>
<dbReference type="InterPro" id="IPR020558">
    <property type="entry name" value="DiOHA_6PGluconate_deHydtase_CS"/>
</dbReference>
<dbReference type="InterPro" id="IPR052352">
    <property type="entry name" value="Sugar_Degrad_Dehydratases"/>
</dbReference>
<dbReference type="Pfam" id="PF24877">
    <property type="entry name" value="ILV_EDD_C"/>
    <property type="match status" value="1"/>
</dbReference>
<dbReference type="PANTHER" id="PTHR43183:SF1">
    <property type="entry name" value="HYPOTHETICAL DIHYDROXY-ACID DEHYDRATASE (EUROFUNG)-RELATED"/>
    <property type="match status" value="1"/>
</dbReference>
<gene>
    <name evidence="10" type="ORF">F4Y08_01515</name>
</gene>
<dbReference type="GO" id="GO:0051537">
    <property type="term" value="F:2 iron, 2 sulfur cluster binding"/>
    <property type="evidence" value="ECO:0007669"/>
    <property type="project" value="UniProtKB-KW"/>
</dbReference>
<keyword evidence="2" id="KW-0001">2Fe-2S</keyword>
<dbReference type="EMBL" id="VXPY01000013">
    <property type="protein sequence ID" value="MYD89004.1"/>
    <property type="molecule type" value="Genomic_DNA"/>
</dbReference>
<dbReference type="GO" id="GO:0009082">
    <property type="term" value="P:branched-chain amino acid biosynthetic process"/>
    <property type="evidence" value="ECO:0007669"/>
    <property type="project" value="UniProtKB-KW"/>
</dbReference>
<dbReference type="SUPFAM" id="SSF52016">
    <property type="entry name" value="LeuD/IlvD-like"/>
    <property type="match status" value="1"/>
</dbReference>
<dbReference type="PANTHER" id="PTHR43183">
    <property type="entry name" value="HYPOTHETICAL DIHYDROXYACID DEHYDRATASE (EUROFUNG)-RELATED"/>
    <property type="match status" value="1"/>
</dbReference>
<dbReference type="InterPro" id="IPR000581">
    <property type="entry name" value="ILV_EDD_N"/>
</dbReference>
<keyword evidence="7" id="KW-0028">Amino-acid biosynthesis</keyword>
<keyword evidence="7" id="KW-0100">Branched-chain amino acid biosynthesis</keyword>
<dbReference type="GO" id="GO:0046872">
    <property type="term" value="F:metal ion binding"/>
    <property type="evidence" value="ECO:0007669"/>
    <property type="project" value="UniProtKB-KW"/>
</dbReference>
<dbReference type="PROSITE" id="PS00886">
    <property type="entry name" value="ILVD_EDD_1"/>
    <property type="match status" value="1"/>
</dbReference>
<keyword evidence="6" id="KW-0456">Lyase</keyword>
<comment type="caution">
    <text evidence="10">The sequence shown here is derived from an EMBL/GenBank/DDBJ whole genome shotgun (WGS) entry which is preliminary data.</text>
</comment>
<feature type="domain" description="Dihydroxy-acid/6-phosphogluconate dehydratase C-terminal" evidence="9">
    <location>
        <begin position="358"/>
        <end position="549"/>
    </location>
</feature>
<organism evidence="10">
    <name type="scientific">Caldilineaceae bacterium SB0662_bin_9</name>
    <dbReference type="NCBI Taxonomy" id="2605258"/>
    <lineage>
        <taxon>Bacteria</taxon>
        <taxon>Bacillati</taxon>
        <taxon>Chloroflexota</taxon>
        <taxon>Caldilineae</taxon>
        <taxon>Caldilineales</taxon>
        <taxon>Caldilineaceae</taxon>
    </lineage>
</organism>
<evidence type="ECO:0000256" key="5">
    <source>
        <dbReference type="ARBA" id="ARBA00023014"/>
    </source>
</evidence>
<keyword evidence="4" id="KW-0408">Iron</keyword>
<name>A0A6B1DRD0_9CHLR</name>
<evidence type="ECO:0000259" key="9">
    <source>
        <dbReference type="Pfam" id="PF24877"/>
    </source>
</evidence>
<sequence>MLRSRTFFQETGVAGFLHRAFIKSMGYDDLDVDRPVIGICNTWSELNNCHGNFPELIKAVRRGVLQGGGLPLEFPTISLGEIFLNPTSMFLRNLAAMDTEEMIRSQPLDGVVLLVNCDKTIPAAIMGALSADLPSIVLSGGPMLNGHFKGQTLGACSDCRRLTAEYQAGTLSAEDYAAVEDGIVRSQGHCMVMGTASTMNCVCEALGISLPGNGATPAVDSRRLRLGVSAGRRIVELAQSGTRPSDLLSRESFENAITLLCSLGGSTNAVVHLCAIARRMGLALDLDLFDGISRRTPMLTSLRPSGDYQMEEMFEAGGVSVVLRQLLPLLHGDARTVTGRTLGENVADAPEPDGIVTARLDQPFQPEGGLAVLKGNLAPKGAVIKHSAASPALMQHTGRALVFRDYNDLQRRIHAPDLDVGPHDVLVLQNSGPVGGPGMPEIGNLPIPRKLLQQGVRDMVRISDARMSGTAFGTIVLHVSPESAVGGPLALVEDGDLVELDVSGRRLELKVSETDLARRRARWTVPEPDFDRGYGQLFLEHVTQADEGCDFDFLHGRTPVQAVEQPKL</sequence>
<evidence type="ECO:0000256" key="6">
    <source>
        <dbReference type="ARBA" id="ARBA00023239"/>
    </source>
</evidence>
<dbReference type="FunFam" id="3.50.30.80:FF:000001">
    <property type="entry name" value="Dihydroxy-acid dehydratase"/>
    <property type="match status" value="1"/>
</dbReference>
<evidence type="ECO:0000259" key="8">
    <source>
        <dbReference type="Pfam" id="PF00920"/>
    </source>
</evidence>
<keyword evidence="5" id="KW-0411">Iron-sulfur</keyword>
<evidence type="ECO:0000313" key="10">
    <source>
        <dbReference type="EMBL" id="MYD89004.1"/>
    </source>
</evidence>
<accession>A0A6B1DRD0</accession>
<comment type="similarity">
    <text evidence="1">Belongs to the IlvD/Edd family.</text>
</comment>
<feature type="domain" description="Dihydroxy-acid/6-phosphogluconate dehydratase N-terminal" evidence="8">
    <location>
        <begin position="34"/>
        <end position="345"/>
    </location>
</feature>
<dbReference type="Gene3D" id="3.50.30.80">
    <property type="entry name" value="IlvD/EDD C-terminal domain-like"/>
    <property type="match status" value="1"/>
</dbReference>
<dbReference type="SUPFAM" id="SSF143975">
    <property type="entry name" value="IlvD/EDD N-terminal domain-like"/>
    <property type="match status" value="1"/>
</dbReference>
<evidence type="ECO:0000256" key="2">
    <source>
        <dbReference type="ARBA" id="ARBA00022714"/>
    </source>
</evidence>
<dbReference type="NCBIfam" id="NF004784">
    <property type="entry name" value="PRK06131.1"/>
    <property type="match status" value="1"/>
</dbReference>
<dbReference type="InterPro" id="IPR042096">
    <property type="entry name" value="Dihydro-acid_dehy_C"/>
</dbReference>
<dbReference type="AlphaFoldDB" id="A0A6B1DRD0"/>